<gene>
    <name evidence="9" type="ORF">DIABBA_LOCUS9065</name>
</gene>
<dbReference type="GO" id="GO:0005044">
    <property type="term" value="F:scavenger receptor activity"/>
    <property type="evidence" value="ECO:0007669"/>
    <property type="project" value="TreeGrafter"/>
</dbReference>
<name>A0A9N9XE41_DIABA</name>
<keyword evidence="3" id="KW-1003">Cell membrane</keyword>
<dbReference type="InterPro" id="IPR002159">
    <property type="entry name" value="CD36_fam"/>
</dbReference>
<keyword evidence="7" id="KW-0325">Glycoprotein</keyword>
<evidence type="ECO:0000256" key="2">
    <source>
        <dbReference type="ARBA" id="ARBA00010532"/>
    </source>
</evidence>
<evidence type="ECO:0000256" key="4">
    <source>
        <dbReference type="ARBA" id="ARBA00022692"/>
    </source>
</evidence>
<feature type="region of interest" description="Disordered" evidence="8">
    <location>
        <begin position="171"/>
        <end position="190"/>
    </location>
</feature>
<accession>A0A9N9XE41</accession>
<dbReference type="EMBL" id="OU898281">
    <property type="protein sequence ID" value="CAG9835916.1"/>
    <property type="molecule type" value="Genomic_DNA"/>
</dbReference>
<dbReference type="PANTHER" id="PTHR11923:SF67">
    <property type="entry name" value="RE68569P"/>
    <property type="match status" value="1"/>
</dbReference>
<comment type="subcellular location">
    <subcellularLocation>
        <location evidence="1">Cell membrane</location>
    </subcellularLocation>
</comment>
<keyword evidence="6" id="KW-0472">Membrane</keyword>
<protein>
    <submittedName>
        <fullName evidence="9">Uncharacterized protein</fullName>
    </submittedName>
</protein>
<evidence type="ECO:0000256" key="1">
    <source>
        <dbReference type="ARBA" id="ARBA00004236"/>
    </source>
</evidence>
<keyword evidence="5" id="KW-1133">Transmembrane helix</keyword>
<dbReference type="AlphaFoldDB" id="A0A9N9XE41"/>
<evidence type="ECO:0000256" key="5">
    <source>
        <dbReference type="ARBA" id="ARBA00022989"/>
    </source>
</evidence>
<evidence type="ECO:0000256" key="8">
    <source>
        <dbReference type="SAM" id="MobiDB-lite"/>
    </source>
</evidence>
<evidence type="ECO:0000313" key="10">
    <source>
        <dbReference type="Proteomes" id="UP001153709"/>
    </source>
</evidence>
<organism evidence="9 10">
    <name type="scientific">Diabrotica balteata</name>
    <name type="common">Banded cucumber beetle</name>
    <dbReference type="NCBI Taxonomy" id="107213"/>
    <lineage>
        <taxon>Eukaryota</taxon>
        <taxon>Metazoa</taxon>
        <taxon>Ecdysozoa</taxon>
        <taxon>Arthropoda</taxon>
        <taxon>Hexapoda</taxon>
        <taxon>Insecta</taxon>
        <taxon>Pterygota</taxon>
        <taxon>Neoptera</taxon>
        <taxon>Endopterygota</taxon>
        <taxon>Coleoptera</taxon>
        <taxon>Polyphaga</taxon>
        <taxon>Cucujiformia</taxon>
        <taxon>Chrysomeloidea</taxon>
        <taxon>Chrysomelidae</taxon>
        <taxon>Galerucinae</taxon>
        <taxon>Diabroticina</taxon>
        <taxon>Diabroticites</taxon>
        <taxon>Diabrotica</taxon>
    </lineage>
</organism>
<proteinExistence type="inferred from homology"/>
<keyword evidence="4" id="KW-0812">Transmembrane</keyword>
<dbReference type="OrthoDB" id="18585at2759"/>
<dbReference type="GO" id="GO:0005886">
    <property type="term" value="C:plasma membrane"/>
    <property type="evidence" value="ECO:0007669"/>
    <property type="project" value="UniProtKB-SubCell"/>
</dbReference>
<dbReference type="Pfam" id="PF01130">
    <property type="entry name" value="CD36"/>
    <property type="match status" value="1"/>
</dbReference>
<dbReference type="GO" id="GO:0005737">
    <property type="term" value="C:cytoplasm"/>
    <property type="evidence" value="ECO:0007669"/>
    <property type="project" value="TreeGrafter"/>
</dbReference>
<sequence length="190" mass="22124">MTAKEFMFGYSSSLMTLGNNFLPNWINFDKLGLIDRMYNFEGDYETVYNGQKLGLENIGLIEKYRGETKLPQWDSPCGDITGASDGTKFKGYTQPNDTHLFFRKSMCRAKKLNNKRRSTYQEPWIEDELVYNIDRKLSSYIPEKSSSLTAKELEVYMDSMVPLTDDIHKEHEHSQDEHEITNDQSVLVYD</sequence>
<comment type="similarity">
    <text evidence="2">Belongs to the CD36 family.</text>
</comment>
<evidence type="ECO:0000256" key="7">
    <source>
        <dbReference type="ARBA" id="ARBA00023180"/>
    </source>
</evidence>
<keyword evidence="10" id="KW-1185">Reference proteome</keyword>
<dbReference type="PANTHER" id="PTHR11923">
    <property type="entry name" value="SCAVENGER RECEPTOR CLASS B TYPE-1 SR-B1"/>
    <property type="match status" value="1"/>
</dbReference>
<feature type="compositionally biased region" description="Basic and acidic residues" evidence="8">
    <location>
        <begin position="171"/>
        <end position="181"/>
    </location>
</feature>
<reference evidence="9" key="1">
    <citation type="submission" date="2022-01" db="EMBL/GenBank/DDBJ databases">
        <authorList>
            <person name="King R."/>
        </authorList>
    </citation>
    <scope>NUCLEOTIDE SEQUENCE</scope>
</reference>
<evidence type="ECO:0000313" key="9">
    <source>
        <dbReference type="EMBL" id="CAG9835916.1"/>
    </source>
</evidence>
<evidence type="ECO:0000256" key="6">
    <source>
        <dbReference type="ARBA" id="ARBA00023136"/>
    </source>
</evidence>
<dbReference type="Proteomes" id="UP001153709">
    <property type="component" value="Chromosome 6"/>
</dbReference>
<evidence type="ECO:0000256" key="3">
    <source>
        <dbReference type="ARBA" id="ARBA00022475"/>
    </source>
</evidence>